<organism evidence="4 5">
    <name type="scientific">Hyella patelloides LEGE 07179</name>
    <dbReference type="NCBI Taxonomy" id="945734"/>
    <lineage>
        <taxon>Bacteria</taxon>
        <taxon>Bacillati</taxon>
        <taxon>Cyanobacteriota</taxon>
        <taxon>Cyanophyceae</taxon>
        <taxon>Pleurocapsales</taxon>
        <taxon>Hyellaceae</taxon>
        <taxon>Hyella</taxon>
    </lineage>
</organism>
<dbReference type="OrthoDB" id="468251at2"/>
<evidence type="ECO:0000313" key="4">
    <source>
        <dbReference type="EMBL" id="VEP14528.1"/>
    </source>
</evidence>
<name>A0A563VT09_9CYAN</name>
<evidence type="ECO:0000256" key="2">
    <source>
        <dbReference type="SAM" id="SignalP"/>
    </source>
</evidence>
<dbReference type="NCBIfam" id="NF033921">
    <property type="entry name" value="por_somb"/>
    <property type="match status" value="1"/>
</dbReference>
<protein>
    <submittedName>
        <fullName evidence="4">S-layer protein</fullName>
    </submittedName>
</protein>
<sequence>MSQNRQLLIFICLIISSINGISAVNAQTFPVSQVPYPSVSKLKDVAPSDWAYEAVQLLIDRYGIVTGYSDNTFKGNQSLTRYEFAAALNEVLQRVEESIAQKKTSVSSEDLATLQRLKQEFNAELVTLESRVNELKTRTNFLEANFSF</sequence>
<dbReference type="PANTHER" id="PTHR43308:SF1">
    <property type="entry name" value="OUTER MEMBRANE PROTEIN ALPHA"/>
    <property type="match status" value="1"/>
</dbReference>
<evidence type="ECO:0000256" key="1">
    <source>
        <dbReference type="SAM" id="Coils"/>
    </source>
</evidence>
<dbReference type="RefSeq" id="WP_144865001.1">
    <property type="nucleotide sequence ID" value="NZ_LR213787.1"/>
</dbReference>
<dbReference type="InterPro" id="IPR047684">
    <property type="entry name" value="Por_som-like"/>
</dbReference>
<keyword evidence="2" id="KW-0732">Signal</keyword>
<proteinExistence type="predicted"/>
<evidence type="ECO:0000259" key="3">
    <source>
        <dbReference type="PROSITE" id="PS51272"/>
    </source>
</evidence>
<dbReference type="PANTHER" id="PTHR43308">
    <property type="entry name" value="OUTER MEMBRANE PROTEIN ALPHA-RELATED"/>
    <property type="match status" value="1"/>
</dbReference>
<keyword evidence="5" id="KW-1185">Reference proteome</keyword>
<dbReference type="AlphaFoldDB" id="A0A563VT09"/>
<feature type="coiled-coil region" evidence="1">
    <location>
        <begin position="85"/>
        <end position="145"/>
    </location>
</feature>
<reference evidence="4 5" key="1">
    <citation type="submission" date="2019-01" db="EMBL/GenBank/DDBJ databases">
        <authorList>
            <person name="Brito A."/>
        </authorList>
    </citation>
    <scope>NUCLEOTIDE SEQUENCE [LARGE SCALE GENOMIC DNA]</scope>
    <source>
        <strain evidence="4">1</strain>
    </source>
</reference>
<feature type="chain" id="PRO_5040845811" evidence="2">
    <location>
        <begin position="27"/>
        <end position="148"/>
    </location>
</feature>
<evidence type="ECO:0000313" key="5">
    <source>
        <dbReference type="Proteomes" id="UP000320055"/>
    </source>
</evidence>
<keyword evidence="1" id="KW-0175">Coiled coil</keyword>
<dbReference type="EMBL" id="CAACVJ010000190">
    <property type="protein sequence ID" value="VEP14528.1"/>
    <property type="molecule type" value="Genomic_DNA"/>
</dbReference>
<gene>
    <name evidence="4" type="ORF">H1P_270021</name>
</gene>
<feature type="domain" description="SLH" evidence="3">
    <location>
        <begin position="38"/>
        <end position="102"/>
    </location>
</feature>
<feature type="signal peptide" evidence="2">
    <location>
        <begin position="1"/>
        <end position="26"/>
    </location>
</feature>
<accession>A0A563VT09</accession>
<dbReference type="InterPro" id="IPR001119">
    <property type="entry name" value="SLH_dom"/>
</dbReference>
<dbReference type="InterPro" id="IPR051465">
    <property type="entry name" value="Cell_Envelope_Struct_Comp"/>
</dbReference>
<dbReference type="Proteomes" id="UP000320055">
    <property type="component" value="Unassembled WGS sequence"/>
</dbReference>
<dbReference type="PROSITE" id="PS51272">
    <property type="entry name" value="SLH"/>
    <property type="match status" value="1"/>
</dbReference>
<dbReference type="Pfam" id="PF00395">
    <property type="entry name" value="SLH"/>
    <property type="match status" value="1"/>
</dbReference>